<proteinExistence type="predicted"/>
<evidence type="ECO:0000313" key="2">
    <source>
        <dbReference type="EMBL" id="HIU48292.1"/>
    </source>
</evidence>
<sequence>MLKRIRELREARGITPQQMATCLDISVEKYLRFETGKIQMRTPILLGIAKCLDCSMDYLLERSDKPYLLYNEKE</sequence>
<organism evidence="2 3">
    <name type="scientific">Candidatus Avimonoglobus intestinipullorum</name>
    <dbReference type="NCBI Taxonomy" id="2840699"/>
    <lineage>
        <taxon>Bacteria</taxon>
        <taxon>Bacillati</taxon>
        <taxon>Bacillota</taxon>
        <taxon>Clostridia</taxon>
        <taxon>Eubacteriales</taxon>
        <taxon>Candidatus Avimonoglobus</taxon>
    </lineage>
</organism>
<dbReference type="Gene3D" id="1.10.260.40">
    <property type="entry name" value="lambda repressor-like DNA-binding domains"/>
    <property type="match status" value="1"/>
</dbReference>
<dbReference type="SUPFAM" id="SSF47413">
    <property type="entry name" value="lambda repressor-like DNA-binding domains"/>
    <property type="match status" value="1"/>
</dbReference>
<dbReference type="SMART" id="SM00530">
    <property type="entry name" value="HTH_XRE"/>
    <property type="match status" value="1"/>
</dbReference>
<dbReference type="Pfam" id="PF13443">
    <property type="entry name" value="HTH_26"/>
    <property type="match status" value="1"/>
</dbReference>
<dbReference type="AlphaFoldDB" id="A0A9D1S6G9"/>
<dbReference type="EMBL" id="DVND01000075">
    <property type="protein sequence ID" value="HIU48292.1"/>
    <property type="molecule type" value="Genomic_DNA"/>
</dbReference>
<evidence type="ECO:0000313" key="3">
    <source>
        <dbReference type="Proteomes" id="UP000824111"/>
    </source>
</evidence>
<protein>
    <submittedName>
        <fullName evidence="2">Helix-turn-helix transcriptional regulator</fullName>
    </submittedName>
</protein>
<name>A0A9D1S6G9_9FIRM</name>
<dbReference type="InterPro" id="IPR010982">
    <property type="entry name" value="Lambda_DNA-bd_dom_sf"/>
</dbReference>
<gene>
    <name evidence="2" type="ORF">IAB04_02925</name>
</gene>
<dbReference type="CDD" id="cd00093">
    <property type="entry name" value="HTH_XRE"/>
    <property type="match status" value="1"/>
</dbReference>
<feature type="domain" description="HTH cro/C1-type" evidence="1">
    <location>
        <begin position="5"/>
        <end position="59"/>
    </location>
</feature>
<dbReference type="PROSITE" id="PS50943">
    <property type="entry name" value="HTH_CROC1"/>
    <property type="match status" value="1"/>
</dbReference>
<comment type="caution">
    <text evidence="2">The sequence shown here is derived from an EMBL/GenBank/DDBJ whole genome shotgun (WGS) entry which is preliminary data.</text>
</comment>
<reference evidence="2" key="2">
    <citation type="journal article" date="2021" name="PeerJ">
        <title>Extensive microbial diversity within the chicken gut microbiome revealed by metagenomics and culture.</title>
        <authorList>
            <person name="Gilroy R."/>
            <person name="Ravi A."/>
            <person name="Getino M."/>
            <person name="Pursley I."/>
            <person name="Horton D.L."/>
            <person name="Alikhan N.F."/>
            <person name="Baker D."/>
            <person name="Gharbi K."/>
            <person name="Hall N."/>
            <person name="Watson M."/>
            <person name="Adriaenssens E.M."/>
            <person name="Foster-Nyarko E."/>
            <person name="Jarju S."/>
            <person name="Secka A."/>
            <person name="Antonio M."/>
            <person name="Oren A."/>
            <person name="Chaudhuri R.R."/>
            <person name="La Ragione R."/>
            <person name="Hildebrand F."/>
            <person name="Pallen M.J."/>
        </authorList>
    </citation>
    <scope>NUCLEOTIDE SEQUENCE</scope>
    <source>
        <strain evidence="2">ChiSjej4B22-9803</strain>
    </source>
</reference>
<dbReference type="GO" id="GO:0003677">
    <property type="term" value="F:DNA binding"/>
    <property type="evidence" value="ECO:0007669"/>
    <property type="project" value="InterPro"/>
</dbReference>
<dbReference type="Proteomes" id="UP000824111">
    <property type="component" value="Unassembled WGS sequence"/>
</dbReference>
<reference evidence="2" key="1">
    <citation type="submission" date="2020-10" db="EMBL/GenBank/DDBJ databases">
        <authorList>
            <person name="Gilroy R."/>
        </authorList>
    </citation>
    <scope>NUCLEOTIDE SEQUENCE</scope>
    <source>
        <strain evidence="2">ChiSjej4B22-9803</strain>
    </source>
</reference>
<dbReference type="InterPro" id="IPR001387">
    <property type="entry name" value="Cro/C1-type_HTH"/>
</dbReference>
<evidence type="ECO:0000259" key="1">
    <source>
        <dbReference type="PROSITE" id="PS50943"/>
    </source>
</evidence>
<accession>A0A9D1S6G9</accession>